<protein>
    <submittedName>
        <fullName evidence="2">Uncharacterized protein</fullName>
    </submittedName>
</protein>
<dbReference type="AlphaFoldDB" id="A0A166KGF6"/>
<keyword evidence="1" id="KW-0812">Transmembrane</keyword>
<name>A0A166KGF6_9AGAM</name>
<keyword evidence="1" id="KW-1133">Transmembrane helix</keyword>
<dbReference type="Proteomes" id="UP000076532">
    <property type="component" value="Unassembled WGS sequence"/>
</dbReference>
<gene>
    <name evidence="2" type="ORF">FIBSPDRAFT_498232</name>
</gene>
<evidence type="ECO:0000313" key="2">
    <source>
        <dbReference type="EMBL" id="KZP21880.1"/>
    </source>
</evidence>
<dbReference type="EMBL" id="KV417544">
    <property type="protein sequence ID" value="KZP21880.1"/>
    <property type="molecule type" value="Genomic_DNA"/>
</dbReference>
<organism evidence="2 3">
    <name type="scientific">Athelia psychrophila</name>
    <dbReference type="NCBI Taxonomy" id="1759441"/>
    <lineage>
        <taxon>Eukaryota</taxon>
        <taxon>Fungi</taxon>
        <taxon>Dikarya</taxon>
        <taxon>Basidiomycota</taxon>
        <taxon>Agaricomycotina</taxon>
        <taxon>Agaricomycetes</taxon>
        <taxon>Agaricomycetidae</taxon>
        <taxon>Atheliales</taxon>
        <taxon>Atheliaceae</taxon>
        <taxon>Athelia</taxon>
    </lineage>
</organism>
<reference evidence="2 3" key="1">
    <citation type="journal article" date="2016" name="Mol. Biol. Evol.">
        <title>Comparative Genomics of Early-Diverging Mushroom-Forming Fungi Provides Insights into the Origins of Lignocellulose Decay Capabilities.</title>
        <authorList>
            <person name="Nagy L.G."/>
            <person name="Riley R."/>
            <person name="Tritt A."/>
            <person name="Adam C."/>
            <person name="Daum C."/>
            <person name="Floudas D."/>
            <person name="Sun H."/>
            <person name="Yadav J.S."/>
            <person name="Pangilinan J."/>
            <person name="Larsson K.H."/>
            <person name="Matsuura K."/>
            <person name="Barry K."/>
            <person name="Labutti K."/>
            <person name="Kuo R."/>
            <person name="Ohm R.A."/>
            <person name="Bhattacharya S.S."/>
            <person name="Shirouzu T."/>
            <person name="Yoshinaga Y."/>
            <person name="Martin F.M."/>
            <person name="Grigoriev I.V."/>
            <person name="Hibbett D.S."/>
        </authorList>
    </citation>
    <scope>NUCLEOTIDE SEQUENCE [LARGE SCALE GENOMIC DNA]</scope>
    <source>
        <strain evidence="2 3">CBS 109695</strain>
    </source>
</reference>
<accession>A0A166KGF6</accession>
<feature type="transmembrane region" description="Helical" evidence="1">
    <location>
        <begin position="33"/>
        <end position="56"/>
    </location>
</feature>
<sequence>MFHKMHDSNDERPDRWSARLELVSLTSYSATAQAYPCVISAFSVPLVVYSSFALVFGDHRGVRQVSAGILYPRRSGRIGALSGLSCNPPLFPPLSRVILEA</sequence>
<proteinExistence type="predicted"/>
<evidence type="ECO:0000313" key="3">
    <source>
        <dbReference type="Proteomes" id="UP000076532"/>
    </source>
</evidence>
<keyword evidence="3" id="KW-1185">Reference proteome</keyword>
<evidence type="ECO:0000256" key="1">
    <source>
        <dbReference type="SAM" id="Phobius"/>
    </source>
</evidence>
<keyword evidence="1" id="KW-0472">Membrane</keyword>